<dbReference type="GO" id="GO:0005886">
    <property type="term" value="C:plasma membrane"/>
    <property type="evidence" value="ECO:0007669"/>
    <property type="project" value="UniProtKB-SubCell"/>
</dbReference>
<evidence type="ECO:0000256" key="7">
    <source>
        <dbReference type="ARBA" id="ARBA00022779"/>
    </source>
</evidence>
<evidence type="ECO:0000313" key="12">
    <source>
        <dbReference type="Proteomes" id="UP000005090"/>
    </source>
</evidence>
<keyword evidence="4" id="KW-1003">Cell membrane</keyword>
<keyword evidence="11" id="KW-0966">Cell projection</keyword>
<evidence type="ECO:0000256" key="9">
    <source>
        <dbReference type="ARBA" id="ARBA00023136"/>
    </source>
</evidence>
<evidence type="ECO:0000256" key="4">
    <source>
        <dbReference type="ARBA" id="ARBA00022475"/>
    </source>
</evidence>
<organism evidence="11 12">
    <name type="scientific">Methylomicrobium album BG8</name>
    <dbReference type="NCBI Taxonomy" id="686340"/>
    <lineage>
        <taxon>Bacteria</taxon>
        <taxon>Pseudomonadati</taxon>
        <taxon>Pseudomonadota</taxon>
        <taxon>Gammaproteobacteria</taxon>
        <taxon>Methylococcales</taxon>
        <taxon>Methylococcaceae</taxon>
        <taxon>Methylomicrobium</taxon>
    </lineage>
</organism>
<evidence type="ECO:0000256" key="1">
    <source>
        <dbReference type="ARBA" id="ARBA00002254"/>
    </source>
</evidence>
<proteinExistence type="inferred from homology"/>
<keyword evidence="11" id="KW-0282">Flagellum</keyword>
<keyword evidence="6 10" id="KW-0812">Transmembrane</keyword>
<keyword evidence="11" id="KW-0969">Cilium</keyword>
<keyword evidence="10" id="KW-0997">Cell inner membrane</keyword>
<evidence type="ECO:0000256" key="8">
    <source>
        <dbReference type="ARBA" id="ARBA00022989"/>
    </source>
</evidence>
<evidence type="ECO:0000256" key="5">
    <source>
        <dbReference type="ARBA" id="ARBA00022500"/>
    </source>
</evidence>
<dbReference type="EMBL" id="CM001475">
    <property type="protein sequence ID" value="EIC29504.1"/>
    <property type="molecule type" value="Genomic_DNA"/>
</dbReference>
<keyword evidence="12" id="KW-1185">Reference proteome</keyword>
<dbReference type="InterPro" id="IPR005503">
    <property type="entry name" value="FliL"/>
</dbReference>
<sequence>MAESDQNAGNGKKSTMKLLAIILGAVLLAGGVGGGVFYYLHHSANAEKTAHDDEEEAEKLYYEMAKPLTVNFPRGSSIQMIQISLAFLVAGKEDALEAVKKHEPMIRNNLLMLISAQKPENLNMREEKEKLRVAMLNEVTSILKKMAGKSQVKELFFTAFVMQ</sequence>
<dbReference type="Proteomes" id="UP000005090">
    <property type="component" value="Chromosome"/>
</dbReference>
<dbReference type="Pfam" id="PF03748">
    <property type="entry name" value="FliL"/>
    <property type="match status" value="1"/>
</dbReference>
<dbReference type="HOGENOM" id="CLU_099018_4_0_6"/>
<comment type="similarity">
    <text evidence="3 10">Belongs to the FliL family.</text>
</comment>
<name>H8GMV2_METAL</name>
<keyword evidence="9 10" id="KW-0472">Membrane</keyword>
<evidence type="ECO:0000256" key="6">
    <source>
        <dbReference type="ARBA" id="ARBA00022692"/>
    </source>
</evidence>
<feature type="transmembrane region" description="Helical" evidence="10">
    <location>
        <begin position="18"/>
        <end position="40"/>
    </location>
</feature>
<dbReference type="PANTHER" id="PTHR35091">
    <property type="entry name" value="FLAGELLAR PROTEIN FLIL"/>
    <property type="match status" value="1"/>
</dbReference>
<dbReference type="GO" id="GO:0071978">
    <property type="term" value="P:bacterial-type flagellum-dependent swarming motility"/>
    <property type="evidence" value="ECO:0007669"/>
    <property type="project" value="TreeGrafter"/>
</dbReference>
<keyword evidence="7 10" id="KW-0283">Flagellar rotation</keyword>
<evidence type="ECO:0000313" key="11">
    <source>
        <dbReference type="EMBL" id="EIC29504.1"/>
    </source>
</evidence>
<protein>
    <recommendedName>
        <fullName evidence="10">Flagellar protein FliL</fullName>
    </recommendedName>
</protein>
<evidence type="ECO:0000256" key="10">
    <source>
        <dbReference type="RuleBase" id="RU364125"/>
    </source>
</evidence>
<gene>
    <name evidence="11" type="ORF">Metal_1735</name>
</gene>
<accession>H8GMV2</accession>
<dbReference type="GO" id="GO:0009425">
    <property type="term" value="C:bacterial-type flagellum basal body"/>
    <property type="evidence" value="ECO:0007669"/>
    <property type="project" value="InterPro"/>
</dbReference>
<comment type="subcellular location">
    <subcellularLocation>
        <location evidence="10">Cell inner membrane</location>
    </subcellularLocation>
    <subcellularLocation>
        <location evidence="2">Cell membrane</location>
        <topology evidence="2">Single-pass membrane protein</topology>
    </subcellularLocation>
</comment>
<dbReference type="GO" id="GO:0006935">
    <property type="term" value="P:chemotaxis"/>
    <property type="evidence" value="ECO:0007669"/>
    <property type="project" value="UniProtKB-KW"/>
</dbReference>
<comment type="function">
    <text evidence="1 10">Controls the rotational direction of flagella during chemotaxis.</text>
</comment>
<dbReference type="RefSeq" id="WP_005371405.1">
    <property type="nucleotide sequence ID" value="NZ_CM001475.1"/>
</dbReference>
<dbReference type="PANTHER" id="PTHR35091:SF2">
    <property type="entry name" value="FLAGELLAR PROTEIN FLIL"/>
    <property type="match status" value="1"/>
</dbReference>
<keyword evidence="5 10" id="KW-0145">Chemotaxis</keyword>
<dbReference type="AlphaFoldDB" id="H8GMV2"/>
<reference evidence="11 12" key="1">
    <citation type="journal article" date="2013" name="Genome Announc.">
        <title>Genome Sequence of the Obligate Gammaproteobacterial Methanotroph Methylomicrobium album Strain BG8.</title>
        <authorList>
            <person name="Kits K.D."/>
            <person name="Kalyuzhnaya M.G."/>
            <person name="Klotz M.G."/>
            <person name="Jetten M.S."/>
            <person name="Op den Camp H.J."/>
            <person name="Vuilleumier S."/>
            <person name="Bringel F."/>
            <person name="Dispirito A.A."/>
            <person name="Murrell J.C."/>
            <person name="Bruce D."/>
            <person name="Cheng J.F."/>
            <person name="Copeland A."/>
            <person name="Goodwin L."/>
            <person name="Hauser L."/>
            <person name="Lajus A."/>
            <person name="Land M.L."/>
            <person name="Lapidus A."/>
            <person name="Lucas S."/>
            <person name="Medigue C."/>
            <person name="Pitluck S."/>
            <person name="Woyke T."/>
            <person name="Zeytun A."/>
            <person name="Stein L.Y."/>
        </authorList>
    </citation>
    <scope>NUCLEOTIDE SEQUENCE [LARGE SCALE GENOMIC DNA]</scope>
    <source>
        <strain evidence="11 12">BG8</strain>
    </source>
</reference>
<evidence type="ECO:0000256" key="2">
    <source>
        <dbReference type="ARBA" id="ARBA00004162"/>
    </source>
</evidence>
<dbReference type="STRING" id="686340.Metal_1735"/>
<keyword evidence="8 10" id="KW-1133">Transmembrane helix</keyword>
<dbReference type="eggNOG" id="COG1580">
    <property type="taxonomic scope" value="Bacteria"/>
</dbReference>
<evidence type="ECO:0000256" key="3">
    <source>
        <dbReference type="ARBA" id="ARBA00008281"/>
    </source>
</evidence>